<proteinExistence type="predicted"/>
<name>A0A9Q1BSE0_HOLLE</name>
<sequence length="186" mass="20421">MADDAEGAVGGTTTKARGAKKKGGGKKGGGRFKKMEKRRGTGIVVLDDEDVNDATAATAHNTEMNASDGLSPVAEEGGEAAPAETGSSSGRRRRHRKERGEKSEGSHSKRDAIIRGEKIEEEIDDYESQETFRLKVKLAEANCRISHLEAQLMLLRQDLKEREERLDQVEEEKRILVKTMSQLQAS</sequence>
<dbReference type="Proteomes" id="UP001152320">
    <property type="component" value="Chromosome 12"/>
</dbReference>
<comment type="caution">
    <text evidence="2">The sequence shown here is derived from an EMBL/GenBank/DDBJ whole genome shotgun (WGS) entry which is preliminary data.</text>
</comment>
<organism evidence="2 3">
    <name type="scientific">Holothuria leucospilota</name>
    <name type="common">Black long sea cucumber</name>
    <name type="synonym">Mertensiothuria leucospilota</name>
    <dbReference type="NCBI Taxonomy" id="206669"/>
    <lineage>
        <taxon>Eukaryota</taxon>
        <taxon>Metazoa</taxon>
        <taxon>Echinodermata</taxon>
        <taxon>Eleutherozoa</taxon>
        <taxon>Echinozoa</taxon>
        <taxon>Holothuroidea</taxon>
        <taxon>Aspidochirotacea</taxon>
        <taxon>Aspidochirotida</taxon>
        <taxon>Holothuriidae</taxon>
        <taxon>Holothuria</taxon>
    </lineage>
</organism>
<feature type="compositionally biased region" description="Basic residues" evidence="1">
    <location>
        <begin position="17"/>
        <end position="37"/>
    </location>
</feature>
<evidence type="ECO:0000256" key="1">
    <source>
        <dbReference type="SAM" id="MobiDB-lite"/>
    </source>
</evidence>
<dbReference type="EMBL" id="JAIZAY010000012">
    <property type="protein sequence ID" value="KAJ8031946.1"/>
    <property type="molecule type" value="Genomic_DNA"/>
</dbReference>
<protein>
    <submittedName>
        <fullName evidence="2">Uncharacterized protein</fullName>
    </submittedName>
</protein>
<gene>
    <name evidence="2" type="ORF">HOLleu_25320</name>
</gene>
<dbReference type="AlphaFoldDB" id="A0A9Q1BSE0"/>
<feature type="compositionally biased region" description="Low complexity" evidence="1">
    <location>
        <begin position="71"/>
        <end position="89"/>
    </location>
</feature>
<keyword evidence="3" id="KW-1185">Reference proteome</keyword>
<reference evidence="2" key="1">
    <citation type="submission" date="2021-10" db="EMBL/GenBank/DDBJ databases">
        <title>Tropical sea cucumber genome reveals ecological adaptation and Cuvierian tubules defense mechanism.</title>
        <authorList>
            <person name="Chen T."/>
        </authorList>
    </citation>
    <scope>NUCLEOTIDE SEQUENCE</scope>
    <source>
        <strain evidence="2">Nanhai2018</strain>
        <tissue evidence="2">Muscle</tissue>
    </source>
</reference>
<feature type="region of interest" description="Disordered" evidence="1">
    <location>
        <begin position="1"/>
        <end position="116"/>
    </location>
</feature>
<evidence type="ECO:0000313" key="2">
    <source>
        <dbReference type="EMBL" id="KAJ8031946.1"/>
    </source>
</evidence>
<feature type="compositionally biased region" description="Basic and acidic residues" evidence="1">
    <location>
        <begin position="98"/>
        <end position="116"/>
    </location>
</feature>
<accession>A0A9Q1BSE0</accession>
<evidence type="ECO:0000313" key="3">
    <source>
        <dbReference type="Proteomes" id="UP001152320"/>
    </source>
</evidence>